<keyword evidence="3" id="KW-1185">Reference proteome</keyword>
<sequence length="75" mass="7142">MASSSRAAAAGRLPRNRVDSAGLSGGTGAGMGPAPGAATGGRYWVASASPPPDGTSGGSGWAAAAPYPWPCGYCC</sequence>
<feature type="compositionally biased region" description="Low complexity" evidence="1">
    <location>
        <begin position="1"/>
        <end position="10"/>
    </location>
</feature>
<reference evidence="2" key="1">
    <citation type="journal article" date="2014" name="Int. J. Syst. Evol. Microbiol.">
        <title>Complete genome sequence of Corynebacterium casei LMG S-19264T (=DSM 44701T), isolated from a smear-ripened cheese.</title>
        <authorList>
            <consortium name="US DOE Joint Genome Institute (JGI-PGF)"/>
            <person name="Walter F."/>
            <person name="Albersmeier A."/>
            <person name="Kalinowski J."/>
            <person name="Ruckert C."/>
        </authorList>
    </citation>
    <scope>NUCLEOTIDE SEQUENCE</scope>
    <source>
        <strain evidence="2">JCM 4391</strain>
    </source>
</reference>
<evidence type="ECO:0000313" key="3">
    <source>
        <dbReference type="Proteomes" id="UP000636661"/>
    </source>
</evidence>
<name>A0A918M3B8_9ACTN</name>
<dbReference type="EMBL" id="BMTP01000004">
    <property type="protein sequence ID" value="GGU32445.1"/>
    <property type="molecule type" value="Genomic_DNA"/>
</dbReference>
<reference evidence="2" key="2">
    <citation type="submission" date="2020-09" db="EMBL/GenBank/DDBJ databases">
        <authorList>
            <person name="Sun Q."/>
            <person name="Ohkuma M."/>
        </authorList>
    </citation>
    <scope>NUCLEOTIDE SEQUENCE</scope>
    <source>
        <strain evidence="2">JCM 4391</strain>
    </source>
</reference>
<gene>
    <name evidence="2" type="ORF">GCM10010274_19270</name>
</gene>
<evidence type="ECO:0000313" key="2">
    <source>
        <dbReference type="EMBL" id="GGU32445.1"/>
    </source>
</evidence>
<feature type="compositionally biased region" description="Gly residues" evidence="1">
    <location>
        <begin position="23"/>
        <end position="33"/>
    </location>
</feature>
<protein>
    <submittedName>
        <fullName evidence="2">Uncharacterized protein</fullName>
    </submittedName>
</protein>
<accession>A0A918M3B8</accession>
<feature type="region of interest" description="Disordered" evidence="1">
    <location>
        <begin position="1"/>
        <end position="61"/>
    </location>
</feature>
<proteinExistence type="predicted"/>
<evidence type="ECO:0000256" key="1">
    <source>
        <dbReference type="SAM" id="MobiDB-lite"/>
    </source>
</evidence>
<dbReference type="AlphaFoldDB" id="A0A918M3B8"/>
<dbReference type="Proteomes" id="UP000636661">
    <property type="component" value="Unassembled WGS sequence"/>
</dbReference>
<organism evidence="2 3">
    <name type="scientific">Streptomyces lavendofoliae</name>
    <dbReference type="NCBI Taxonomy" id="67314"/>
    <lineage>
        <taxon>Bacteria</taxon>
        <taxon>Bacillati</taxon>
        <taxon>Actinomycetota</taxon>
        <taxon>Actinomycetes</taxon>
        <taxon>Kitasatosporales</taxon>
        <taxon>Streptomycetaceae</taxon>
        <taxon>Streptomyces</taxon>
    </lineage>
</organism>
<comment type="caution">
    <text evidence="2">The sequence shown here is derived from an EMBL/GenBank/DDBJ whole genome shotgun (WGS) entry which is preliminary data.</text>
</comment>